<dbReference type="CDD" id="cd23934">
    <property type="entry name" value="AGPR_1_C"/>
    <property type="match status" value="1"/>
</dbReference>
<evidence type="ECO:0000259" key="7">
    <source>
        <dbReference type="SMART" id="SM00859"/>
    </source>
</evidence>
<dbReference type="InterPro" id="IPR023013">
    <property type="entry name" value="AGPR_AS"/>
</dbReference>
<dbReference type="SUPFAM" id="SSF51735">
    <property type="entry name" value="NAD(P)-binding Rossmann-fold domains"/>
    <property type="match status" value="1"/>
</dbReference>
<dbReference type="InterPro" id="IPR050085">
    <property type="entry name" value="AGPR"/>
</dbReference>
<dbReference type="PANTHER" id="PTHR32338">
    <property type="entry name" value="N-ACETYL-GAMMA-GLUTAMYL-PHOSPHATE REDUCTASE, CHLOROPLASTIC-RELATED-RELATED"/>
    <property type="match status" value="1"/>
</dbReference>
<proteinExistence type="inferred from homology"/>
<comment type="pathway">
    <text evidence="5">Amino-acid biosynthesis; L-arginine biosynthesis; N(2)-acetyl-L-ornithine from L-glutamate: step 3/4.</text>
</comment>
<dbReference type="InterPro" id="IPR036291">
    <property type="entry name" value="NAD(P)-bd_dom_sf"/>
</dbReference>
<evidence type="ECO:0000313" key="9">
    <source>
        <dbReference type="Proteomes" id="UP001317963"/>
    </source>
</evidence>
<sequence length="342" mass="36666">MIKVGIVGATGYAGVELIRLLLAHPEVEVTRLTSRAEAGVRVDRLFPSLRGGIDLSFEDPANVHFEDCDVIFFATPHAVAMNTVPALIEQGKKVIDLSADFRLEDIASWETWYGVAHVAPSLVEQAVYGLPELNREAIRSAQLVACPGCYPTAVQLGFMPLLQAGVIDPLSLIASCASGTSGAGRSAKINLLLAEATESMKSYGVSGHRHLPEMEQGLSKMAGSDVKLTFVPHLAPMVRGIHATLFAKLTDASLDLRGIFQTCYQHEPFVVLTNGQYEPETRHVAGTNRCEIDVTQPAGDTVVITVAIDNLVKGASGQAIQAMNLMFGFEESLGLQNLAVMP</sequence>
<dbReference type="SMART" id="SM00859">
    <property type="entry name" value="Semialdhyde_dh"/>
    <property type="match status" value="1"/>
</dbReference>
<feature type="active site" evidence="5 6">
    <location>
        <position position="149"/>
    </location>
</feature>
<dbReference type="Gene3D" id="3.30.360.10">
    <property type="entry name" value="Dihydrodipicolinate Reductase, domain 2"/>
    <property type="match status" value="1"/>
</dbReference>
<dbReference type="SUPFAM" id="SSF55347">
    <property type="entry name" value="Glyceraldehyde-3-phosphate dehydrogenase-like, C-terminal domain"/>
    <property type="match status" value="1"/>
</dbReference>
<evidence type="ECO:0000313" key="8">
    <source>
        <dbReference type="EMBL" id="UZP73986.1"/>
    </source>
</evidence>
<dbReference type="CDD" id="cd17895">
    <property type="entry name" value="AGPR_1_N"/>
    <property type="match status" value="1"/>
</dbReference>
<dbReference type="Pfam" id="PF22698">
    <property type="entry name" value="Semialdhyde_dhC_1"/>
    <property type="match status" value="1"/>
</dbReference>
<keyword evidence="9" id="KW-1185">Reference proteome</keyword>
<comment type="similarity">
    <text evidence="5">Belongs to the NAGSA dehydrogenase family. Type 1 subfamily.</text>
</comment>
<evidence type="ECO:0000256" key="2">
    <source>
        <dbReference type="ARBA" id="ARBA00022605"/>
    </source>
</evidence>
<dbReference type="EC" id="1.2.1.38" evidence="5"/>
<keyword evidence="5" id="KW-0963">Cytoplasm</keyword>
<dbReference type="Pfam" id="PF01118">
    <property type="entry name" value="Semialdhyde_dh"/>
    <property type="match status" value="1"/>
</dbReference>
<accession>A0ABY6Q529</accession>
<keyword evidence="3 5" id="KW-0521">NADP</keyword>
<dbReference type="EMBL" id="CP036501">
    <property type="protein sequence ID" value="UZP73986.1"/>
    <property type="molecule type" value="Genomic_DNA"/>
</dbReference>
<dbReference type="InterPro" id="IPR000534">
    <property type="entry name" value="Semialdehyde_DH_NAD-bd"/>
</dbReference>
<dbReference type="NCBIfam" id="TIGR01850">
    <property type="entry name" value="argC"/>
    <property type="match status" value="1"/>
</dbReference>
<dbReference type="HAMAP" id="MF_00150">
    <property type="entry name" value="ArgC_type1"/>
    <property type="match status" value="1"/>
</dbReference>
<comment type="function">
    <text evidence="5">Catalyzes the NADPH-dependent reduction of N-acetyl-5-glutamyl phosphate to yield N-acetyl-L-glutamate 5-semialdehyde.</text>
</comment>
<evidence type="ECO:0000256" key="6">
    <source>
        <dbReference type="PROSITE-ProRule" id="PRU10010"/>
    </source>
</evidence>
<reference evidence="8 9" key="1">
    <citation type="submission" date="2019-02" db="EMBL/GenBank/DDBJ databases">
        <title>Halieaceae_genomes.</title>
        <authorList>
            <person name="Li S.-H."/>
        </authorList>
    </citation>
    <scope>NUCLEOTIDE SEQUENCE [LARGE SCALE GENOMIC DNA]</scope>
    <source>
        <strain evidence="8 9">JH123</strain>
    </source>
</reference>
<dbReference type="Gene3D" id="3.40.50.720">
    <property type="entry name" value="NAD(P)-binding Rossmann-like Domain"/>
    <property type="match status" value="1"/>
</dbReference>
<dbReference type="Proteomes" id="UP001317963">
    <property type="component" value="Chromosome"/>
</dbReference>
<evidence type="ECO:0000256" key="5">
    <source>
        <dbReference type="HAMAP-Rule" id="MF_00150"/>
    </source>
</evidence>
<organism evidence="8 9">
    <name type="scientific">Candidatus Paraluminiphilus aquimaris</name>
    <dbReference type="NCBI Taxonomy" id="2518994"/>
    <lineage>
        <taxon>Bacteria</taxon>
        <taxon>Pseudomonadati</taxon>
        <taxon>Pseudomonadota</taxon>
        <taxon>Gammaproteobacteria</taxon>
        <taxon>Cellvibrionales</taxon>
        <taxon>Halieaceae</taxon>
        <taxon>Candidatus Paraluminiphilus</taxon>
    </lineage>
</organism>
<dbReference type="InterPro" id="IPR058924">
    <property type="entry name" value="AGPR_dimerisation_dom"/>
</dbReference>
<dbReference type="RefSeq" id="WP_279242788.1">
    <property type="nucleotide sequence ID" value="NZ_CP036501.1"/>
</dbReference>
<protein>
    <recommendedName>
        <fullName evidence="5">N-acetyl-gamma-glutamyl-phosphate reductase</fullName>
        <shortName evidence="5">AGPR</shortName>
        <ecNumber evidence="5">1.2.1.38</ecNumber>
    </recommendedName>
    <alternativeName>
        <fullName evidence="5">N-acetyl-glutamate semialdehyde dehydrogenase</fullName>
        <shortName evidence="5">NAGSA dehydrogenase</shortName>
    </alternativeName>
</protein>
<dbReference type="InterPro" id="IPR000706">
    <property type="entry name" value="AGPR_type-1"/>
</dbReference>
<gene>
    <name evidence="5" type="primary">argC</name>
    <name evidence="8" type="ORF">E0F26_04155</name>
</gene>
<dbReference type="GO" id="GO:0003942">
    <property type="term" value="F:N-acetyl-gamma-glutamyl-phosphate reductase activity"/>
    <property type="evidence" value="ECO:0007669"/>
    <property type="project" value="UniProtKB-EC"/>
</dbReference>
<keyword evidence="4 5" id="KW-0560">Oxidoreductase</keyword>
<comment type="catalytic activity">
    <reaction evidence="5">
        <text>N-acetyl-L-glutamate 5-semialdehyde + phosphate + NADP(+) = N-acetyl-L-glutamyl 5-phosphate + NADPH + H(+)</text>
        <dbReference type="Rhea" id="RHEA:21588"/>
        <dbReference type="ChEBI" id="CHEBI:15378"/>
        <dbReference type="ChEBI" id="CHEBI:29123"/>
        <dbReference type="ChEBI" id="CHEBI:43474"/>
        <dbReference type="ChEBI" id="CHEBI:57783"/>
        <dbReference type="ChEBI" id="CHEBI:57936"/>
        <dbReference type="ChEBI" id="CHEBI:58349"/>
        <dbReference type="EC" id="1.2.1.38"/>
    </reaction>
</comment>
<evidence type="ECO:0000256" key="3">
    <source>
        <dbReference type="ARBA" id="ARBA00022857"/>
    </source>
</evidence>
<name>A0ABY6Q529_9GAMM</name>
<evidence type="ECO:0000256" key="1">
    <source>
        <dbReference type="ARBA" id="ARBA00022571"/>
    </source>
</evidence>
<feature type="domain" description="Semialdehyde dehydrogenase NAD-binding" evidence="7">
    <location>
        <begin position="3"/>
        <end position="141"/>
    </location>
</feature>
<comment type="subcellular location">
    <subcellularLocation>
        <location evidence="5">Cytoplasm</location>
    </subcellularLocation>
</comment>
<dbReference type="PROSITE" id="PS01224">
    <property type="entry name" value="ARGC"/>
    <property type="match status" value="1"/>
</dbReference>
<dbReference type="PANTHER" id="PTHR32338:SF10">
    <property type="entry name" value="N-ACETYL-GAMMA-GLUTAMYL-PHOSPHATE REDUCTASE, CHLOROPLASTIC-RELATED"/>
    <property type="match status" value="1"/>
</dbReference>
<keyword evidence="1 5" id="KW-0055">Arginine biosynthesis</keyword>
<evidence type="ECO:0000256" key="4">
    <source>
        <dbReference type="ARBA" id="ARBA00023002"/>
    </source>
</evidence>
<keyword evidence="2 5" id="KW-0028">Amino-acid biosynthesis</keyword>